<evidence type="ECO:0000256" key="4">
    <source>
        <dbReference type="ARBA" id="ARBA00022801"/>
    </source>
</evidence>
<dbReference type="Gene3D" id="3.90.79.10">
    <property type="entry name" value="Nucleoside Triphosphate Pyrophosphohydrolase"/>
    <property type="match status" value="1"/>
</dbReference>
<dbReference type="PANTHER" id="PTHR21342:SF0">
    <property type="entry name" value="BIFUNCTIONAL NMN ADENYLYLTRANSFERASE_NUDIX HYDROLASE"/>
    <property type="match status" value="1"/>
</dbReference>
<dbReference type="GO" id="GO:0016787">
    <property type="term" value="F:hydrolase activity"/>
    <property type="evidence" value="ECO:0007669"/>
    <property type="project" value="UniProtKB-KW"/>
</dbReference>
<protein>
    <submittedName>
        <fullName evidence="6">ADP-ribose pyrophosphatase</fullName>
    </submittedName>
</protein>
<evidence type="ECO:0000256" key="3">
    <source>
        <dbReference type="ARBA" id="ARBA00022695"/>
    </source>
</evidence>
<dbReference type="NCBIfam" id="TIGR00125">
    <property type="entry name" value="cyt_tran_rel"/>
    <property type="match status" value="1"/>
</dbReference>
<comment type="caution">
    <text evidence="6">The sequence shown here is derived from an EMBL/GenBank/DDBJ whole genome shotgun (WGS) entry which is preliminary data.</text>
</comment>
<dbReference type="PROSITE" id="PS00893">
    <property type="entry name" value="NUDIX_BOX"/>
    <property type="match status" value="1"/>
</dbReference>
<dbReference type="InterPro" id="IPR000086">
    <property type="entry name" value="NUDIX_hydrolase_dom"/>
</dbReference>
<dbReference type="NCBIfam" id="NF003786">
    <property type="entry name" value="PRK05379.1-2"/>
    <property type="match status" value="1"/>
</dbReference>
<evidence type="ECO:0000256" key="2">
    <source>
        <dbReference type="ARBA" id="ARBA00022679"/>
    </source>
</evidence>
<reference evidence="6 7" key="1">
    <citation type="submission" date="2016-10" db="EMBL/GenBank/DDBJ databases">
        <title>Draft Genome sequence of Alkanindiges sp. strain H1.</title>
        <authorList>
            <person name="Subhash Y."/>
            <person name="Lee S."/>
        </authorList>
    </citation>
    <scope>NUCLEOTIDE SEQUENCE [LARGE SCALE GENOMIC DNA]</scope>
    <source>
        <strain evidence="6 7">H1</strain>
    </source>
</reference>
<organism evidence="6 7">
    <name type="scientific">Alkanindiges hydrocarboniclasticus</name>
    <dbReference type="NCBI Taxonomy" id="1907941"/>
    <lineage>
        <taxon>Bacteria</taxon>
        <taxon>Pseudomonadati</taxon>
        <taxon>Pseudomonadota</taxon>
        <taxon>Gammaproteobacteria</taxon>
        <taxon>Moraxellales</taxon>
        <taxon>Moraxellaceae</taxon>
        <taxon>Alkanindiges</taxon>
    </lineage>
</organism>
<dbReference type="EMBL" id="MLCN01000016">
    <property type="protein sequence ID" value="ONG40880.1"/>
    <property type="molecule type" value="Genomic_DNA"/>
</dbReference>
<name>A0A1S8CV56_9GAMM</name>
<dbReference type="InterPro" id="IPR004821">
    <property type="entry name" value="Cyt_trans-like"/>
</dbReference>
<dbReference type="Pfam" id="PF00293">
    <property type="entry name" value="NUDIX"/>
    <property type="match status" value="1"/>
</dbReference>
<dbReference type="GO" id="GO:0016779">
    <property type="term" value="F:nucleotidyltransferase activity"/>
    <property type="evidence" value="ECO:0007669"/>
    <property type="project" value="UniProtKB-KW"/>
</dbReference>
<comment type="cofactor">
    <cofactor evidence="1">
        <name>Mg(2+)</name>
        <dbReference type="ChEBI" id="CHEBI:18420"/>
    </cofactor>
</comment>
<dbReference type="Proteomes" id="UP000192132">
    <property type="component" value="Unassembled WGS sequence"/>
</dbReference>
<keyword evidence="4" id="KW-0378">Hydrolase</keyword>
<evidence type="ECO:0000313" key="6">
    <source>
        <dbReference type="EMBL" id="ONG40880.1"/>
    </source>
</evidence>
<dbReference type="PROSITE" id="PS51462">
    <property type="entry name" value="NUDIX"/>
    <property type="match status" value="1"/>
</dbReference>
<accession>A0A1S8CV56</accession>
<evidence type="ECO:0000259" key="5">
    <source>
        <dbReference type="PROSITE" id="PS51462"/>
    </source>
</evidence>
<evidence type="ECO:0000256" key="1">
    <source>
        <dbReference type="ARBA" id="ARBA00001946"/>
    </source>
</evidence>
<sequence length="338" mass="37966">MSVFDYLVFIGRFQPFHLGHRFVIEQALAQSKQVIVLIGSARVPRSTRNPFTLQERTQMILGAFAPDQAQRIHCVALDDILYNDTRWVHQVQQGVLSVTGAASGQKIGLIGHNKDSSSYYLSLFPHWPAVNVPNFNNLSATPIRDGYLLGATPLTDFVPASTLAVLNQLSQTDSYQKLQEEAWFIDRYKRQWELSPYPPTFVTVDAVVIQSGHILLVERQAMPGQGLYALPGGFIGERETLFDACVRELREETRLKVPDPVIRGSLKAQKTYDDPYRSVRGRTITQAFYFALKNDPAGLPKVKGGDDARRAFWVALADVQPEQMFEDHFAIITDLTGL</sequence>
<dbReference type="Gene3D" id="3.40.50.620">
    <property type="entry name" value="HUPs"/>
    <property type="match status" value="1"/>
</dbReference>
<keyword evidence="3" id="KW-0548">Nucleotidyltransferase</keyword>
<dbReference type="SUPFAM" id="SSF52374">
    <property type="entry name" value="Nucleotidylyl transferase"/>
    <property type="match status" value="1"/>
</dbReference>
<dbReference type="InterPro" id="IPR015797">
    <property type="entry name" value="NUDIX_hydrolase-like_dom_sf"/>
</dbReference>
<dbReference type="Pfam" id="PF01467">
    <property type="entry name" value="CTP_transf_like"/>
    <property type="match status" value="1"/>
</dbReference>
<dbReference type="InterPro" id="IPR014729">
    <property type="entry name" value="Rossmann-like_a/b/a_fold"/>
</dbReference>
<dbReference type="OrthoDB" id="542521at2"/>
<keyword evidence="7" id="KW-1185">Reference proteome</keyword>
<dbReference type="PANTHER" id="PTHR21342">
    <property type="entry name" value="PHOSPHOPANTETHEINE ADENYLYLTRANSFERASE"/>
    <property type="match status" value="1"/>
</dbReference>
<feature type="domain" description="Nudix hydrolase" evidence="5">
    <location>
        <begin position="199"/>
        <end position="335"/>
    </location>
</feature>
<dbReference type="STRING" id="1907941.BKE30_06995"/>
<proteinExistence type="predicted"/>
<dbReference type="AlphaFoldDB" id="A0A1S8CV56"/>
<dbReference type="CDD" id="cd18873">
    <property type="entry name" value="NUDIX_NadM_like"/>
    <property type="match status" value="1"/>
</dbReference>
<dbReference type="SUPFAM" id="SSF55811">
    <property type="entry name" value="Nudix"/>
    <property type="match status" value="1"/>
</dbReference>
<dbReference type="InterPro" id="IPR020084">
    <property type="entry name" value="NUDIX_hydrolase_CS"/>
</dbReference>
<evidence type="ECO:0000313" key="7">
    <source>
        <dbReference type="Proteomes" id="UP000192132"/>
    </source>
</evidence>
<keyword evidence="2" id="KW-0808">Transferase</keyword>
<dbReference type="NCBIfam" id="NF003788">
    <property type="entry name" value="PRK05379.1-5"/>
    <property type="match status" value="1"/>
</dbReference>
<gene>
    <name evidence="6" type="ORF">BKE30_06995</name>
</gene>